<name>A0A9D4LJ72_DREPO</name>
<gene>
    <name evidence="1" type="ORF">DPMN_101581</name>
</gene>
<comment type="caution">
    <text evidence="1">The sequence shown here is derived from an EMBL/GenBank/DDBJ whole genome shotgun (WGS) entry which is preliminary data.</text>
</comment>
<dbReference type="AlphaFoldDB" id="A0A9D4LJ72"/>
<proteinExistence type="predicted"/>
<dbReference type="EMBL" id="JAIWYP010000003">
    <property type="protein sequence ID" value="KAH3858936.1"/>
    <property type="molecule type" value="Genomic_DNA"/>
</dbReference>
<dbReference type="Proteomes" id="UP000828390">
    <property type="component" value="Unassembled WGS sequence"/>
</dbReference>
<reference evidence="1" key="2">
    <citation type="submission" date="2020-11" db="EMBL/GenBank/DDBJ databases">
        <authorList>
            <person name="McCartney M.A."/>
            <person name="Auch B."/>
            <person name="Kono T."/>
            <person name="Mallez S."/>
            <person name="Becker A."/>
            <person name="Gohl D.M."/>
            <person name="Silverstein K.A.T."/>
            <person name="Koren S."/>
            <person name="Bechman K.B."/>
            <person name="Herman A."/>
            <person name="Abrahante J.E."/>
            <person name="Garbe J."/>
        </authorList>
    </citation>
    <scope>NUCLEOTIDE SEQUENCE</scope>
    <source>
        <strain evidence="1">Duluth1</strain>
        <tissue evidence="1">Whole animal</tissue>
    </source>
</reference>
<keyword evidence="2" id="KW-1185">Reference proteome</keyword>
<reference evidence="1" key="1">
    <citation type="journal article" date="2019" name="bioRxiv">
        <title>The Genome of the Zebra Mussel, Dreissena polymorpha: A Resource for Invasive Species Research.</title>
        <authorList>
            <person name="McCartney M.A."/>
            <person name="Auch B."/>
            <person name="Kono T."/>
            <person name="Mallez S."/>
            <person name="Zhang Y."/>
            <person name="Obille A."/>
            <person name="Becker A."/>
            <person name="Abrahante J.E."/>
            <person name="Garbe J."/>
            <person name="Badalamenti J.P."/>
            <person name="Herman A."/>
            <person name="Mangelson H."/>
            <person name="Liachko I."/>
            <person name="Sullivan S."/>
            <person name="Sone E.D."/>
            <person name="Koren S."/>
            <person name="Silverstein K.A.T."/>
            <person name="Beckman K.B."/>
            <person name="Gohl D.M."/>
        </authorList>
    </citation>
    <scope>NUCLEOTIDE SEQUENCE</scope>
    <source>
        <strain evidence="1">Duluth1</strain>
        <tissue evidence="1">Whole animal</tissue>
    </source>
</reference>
<evidence type="ECO:0000313" key="1">
    <source>
        <dbReference type="EMBL" id="KAH3858936.1"/>
    </source>
</evidence>
<sequence length="63" mass="6155">MPWGTLAKAFKGAAVSSRSAFAALHGAGAAGLAFGTQACVFSGITAVTGTVSTFLGSEACEDE</sequence>
<evidence type="ECO:0000313" key="2">
    <source>
        <dbReference type="Proteomes" id="UP000828390"/>
    </source>
</evidence>
<protein>
    <submittedName>
        <fullName evidence="1">Uncharacterized protein</fullName>
    </submittedName>
</protein>
<organism evidence="1 2">
    <name type="scientific">Dreissena polymorpha</name>
    <name type="common">Zebra mussel</name>
    <name type="synonym">Mytilus polymorpha</name>
    <dbReference type="NCBI Taxonomy" id="45954"/>
    <lineage>
        <taxon>Eukaryota</taxon>
        <taxon>Metazoa</taxon>
        <taxon>Spiralia</taxon>
        <taxon>Lophotrochozoa</taxon>
        <taxon>Mollusca</taxon>
        <taxon>Bivalvia</taxon>
        <taxon>Autobranchia</taxon>
        <taxon>Heteroconchia</taxon>
        <taxon>Euheterodonta</taxon>
        <taxon>Imparidentia</taxon>
        <taxon>Neoheterodontei</taxon>
        <taxon>Myida</taxon>
        <taxon>Dreissenoidea</taxon>
        <taxon>Dreissenidae</taxon>
        <taxon>Dreissena</taxon>
    </lineage>
</organism>
<accession>A0A9D4LJ72</accession>